<dbReference type="PANTHER" id="PTHR38050:SF2">
    <property type="entry name" value="FERULOYL ESTERASE C-RELATED"/>
    <property type="match status" value="1"/>
</dbReference>
<keyword evidence="10" id="KW-1185">Reference proteome</keyword>
<comment type="subcellular location">
    <subcellularLocation>
        <location evidence="1">Secreted</location>
    </subcellularLocation>
</comment>
<dbReference type="PANTHER" id="PTHR38050">
    <property type="match status" value="1"/>
</dbReference>
<evidence type="ECO:0000256" key="5">
    <source>
        <dbReference type="ARBA" id="ARBA00022801"/>
    </source>
</evidence>
<evidence type="ECO:0000256" key="7">
    <source>
        <dbReference type="ARBA" id="ARBA00023326"/>
    </source>
</evidence>
<comment type="caution">
    <text evidence="9">The sequence shown here is derived from an EMBL/GenBank/DDBJ whole genome shotgun (WGS) entry which is preliminary data.</text>
</comment>
<keyword evidence="2" id="KW-0964">Secreted</keyword>
<dbReference type="SUPFAM" id="SSF53474">
    <property type="entry name" value="alpha/beta-Hydrolases"/>
    <property type="match status" value="1"/>
</dbReference>
<dbReference type="Proteomes" id="UP000664417">
    <property type="component" value="Unassembled WGS sequence"/>
</dbReference>
<accession>A0A8J7QGT9</accession>
<reference evidence="9" key="1">
    <citation type="submission" date="2021-03" db="EMBL/GenBank/DDBJ databases">
        <authorList>
            <person name="Wang G."/>
        </authorList>
    </citation>
    <scope>NUCLEOTIDE SEQUENCE</scope>
    <source>
        <strain evidence="9">KCTC 12899</strain>
    </source>
</reference>
<evidence type="ECO:0000256" key="6">
    <source>
        <dbReference type="ARBA" id="ARBA00023277"/>
    </source>
</evidence>
<feature type="chain" id="PRO_5035303583" description="Poly(3-hydroxybutyrate) depolymerase" evidence="8">
    <location>
        <begin position="20"/>
        <end position="521"/>
    </location>
</feature>
<dbReference type="InterPro" id="IPR029058">
    <property type="entry name" value="AB_hydrolase_fold"/>
</dbReference>
<dbReference type="InterPro" id="IPR043595">
    <property type="entry name" value="FaeB/C/D"/>
</dbReference>
<evidence type="ECO:0000313" key="10">
    <source>
        <dbReference type="Proteomes" id="UP000664417"/>
    </source>
</evidence>
<dbReference type="InterPro" id="IPR010126">
    <property type="entry name" value="Esterase_phb"/>
</dbReference>
<proteinExistence type="predicted"/>
<dbReference type="Gene3D" id="3.40.50.1820">
    <property type="entry name" value="alpha/beta hydrolase"/>
    <property type="match status" value="1"/>
</dbReference>
<dbReference type="RefSeq" id="WP_207862052.1">
    <property type="nucleotide sequence ID" value="NZ_JAFREP010000031.1"/>
</dbReference>
<organism evidence="9 10">
    <name type="scientific">Acanthopleuribacter pedis</name>
    <dbReference type="NCBI Taxonomy" id="442870"/>
    <lineage>
        <taxon>Bacteria</taxon>
        <taxon>Pseudomonadati</taxon>
        <taxon>Acidobacteriota</taxon>
        <taxon>Holophagae</taxon>
        <taxon>Acanthopleuribacterales</taxon>
        <taxon>Acanthopleuribacteraceae</taxon>
        <taxon>Acanthopleuribacter</taxon>
    </lineage>
</organism>
<keyword evidence="4 8" id="KW-0732">Signal</keyword>
<name>A0A8J7QGT9_9BACT</name>
<evidence type="ECO:0000256" key="4">
    <source>
        <dbReference type="ARBA" id="ARBA00022729"/>
    </source>
</evidence>
<keyword evidence="7" id="KW-0624">Polysaccharide degradation</keyword>
<evidence type="ECO:0000256" key="3">
    <source>
        <dbReference type="ARBA" id="ARBA00022651"/>
    </source>
</evidence>
<evidence type="ECO:0000313" key="9">
    <source>
        <dbReference type="EMBL" id="MBO1322080.1"/>
    </source>
</evidence>
<evidence type="ECO:0008006" key="11">
    <source>
        <dbReference type="Google" id="ProtNLM"/>
    </source>
</evidence>
<gene>
    <name evidence="9" type="ORF">J3U88_26625</name>
</gene>
<dbReference type="GO" id="GO:0005576">
    <property type="term" value="C:extracellular region"/>
    <property type="evidence" value="ECO:0007669"/>
    <property type="project" value="UniProtKB-SubCell"/>
</dbReference>
<keyword evidence="5" id="KW-0378">Hydrolase</keyword>
<sequence>MKRAALLLLSFFGPSLLHGATDLVFPWVTHNAQFRAKIVVNNLNAAPVTVLLRAVRADAADPAGAEQSVSWTLEPLEQRVSAAGDVFSDLAEGAGFSVFLSSSADNIDGAFVVSGTKADGLGDSPAQGNVVPVSEAGSLVLFNFLPTERDSEAASAAVLVNVGSRPAEVQFYAYQNGQRILSEQPVTVPAGRPFAVLTETLFPELSGDLYLVAATDQPLVGLAFLFNEAREPSMANARVIASLPDPDAPAGDPLTAGVSQFFIDQEIAGTMVSRRVTLVAPPVLEANPSYPVVFAFHGAGGSGDAFANNQHLNGLINSGAFVGVYPDGHADNGGNGGFWNLGTEPTSADDVAFVDAIVAKLGTIQGLDGSRRYALGISNGAGMVNLLGKSTAHFRAIAPLYSQQTVATGALEAPALVSVFQLNGDNDTLIPLNGGPSPVGEFMSAADSAQNWADAAACDSPPEEAVQTWGNATLDAFTYGGCRENHEVVYFVARNIGHSGFQNGEANSRMFAEIWAFFQSH</sequence>
<evidence type="ECO:0000256" key="2">
    <source>
        <dbReference type="ARBA" id="ARBA00022525"/>
    </source>
</evidence>
<feature type="signal peptide" evidence="8">
    <location>
        <begin position="1"/>
        <end position="19"/>
    </location>
</feature>
<dbReference type="GO" id="GO:0030600">
    <property type="term" value="F:feruloyl esterase activity"/>
    <property type="evidence" value="ECO:0007669"/>
    <property type="project" value="InterPro"/>
</dbReference>
<dbReference type="GO" id="GO:0045493">
    <property type="term" value="P:xylan catabolic process"/>
    <property type="evidence" value="ECO:0007669"/>
    <property type="project" value="UniProtKB-KW"/>
</dbReference>
<evidence type="ECO:0000256" key="8">
    <source>
        <dbReference type="SAM" id="SignalP"/>
    </source>
</evidence>
<keyword evidence="6" id="KW-0119">Carbohydrate metabolism</keyword>
<dbReference type="AlphaFoldDB" id="A0A8J7QGT9"/>
<dbReference type="EMBL" id="JAFREP010000031">
    <property type="protein sequence ID" value="MBO1322080.1"/>
    <property type="molecule type" value="Genomic_DNA"/>
</dbReference>
<evidence type="ECO:0000256" key="1">
    <source>
        <dbReference type="ARBA" id="ARBA00004613"/>
    </source>
</evidence>
<protein>
    <recommendedName>
        <fullName evidence="11">Poly(3-hydroxybutyrate) depolymerase</fullName>
    </recommendedName>
</protein>
<dbReference type="Pfam" id="PF10503">
    <property type="entry name" value="Esterase_PHB"/>
    <property type="match status" value="1"/>
</dbReference>
<keyword evidence="3" id="KW-0858">Xylan degradation</keyword>